<comment type="caution">
    <text evidence="1">The sequence shown here is derived from an EMBL/GenBank/DDBJ whole genome shotgun (WGS) entry which is preliminary data.</text>
</comment>
<keyword evidence="2" id="KW-1185">Reference proteome</keyword>
<reference evidence="1" key="2">
    <citation type="submission" date="2021-04" db="EMBL/GenBank/DDBJ databases">
        <authorList>
            <person name="Podell S."/>
        </authorList>
    </citation>
    <scope>NUCLEOTIDE SEQUENCE</scope>
    <source>
        <strain evidence="1">Hildebrandi</strain>
    </source>
</reference>
<dbReference type="AlphaFoldDB" id="A0A9K3L7W6"/>
<dbReference type="EMBL" id="JAGRRH010000015">
    <property type="protein sequence ID" value="KAG7356418.1"/>
    <property type="molecule type" value="Genomic_DNA"/>
</dbReference>
<accession>A0A9K3L7W6</accession>
<evidence type="ECO:0000313" key="2">
    <source>
        <dbReference type="Proteomes" id="UP000693970"/>
    </source>
</evidence>
<reference evidence="1" key="1">
    <citation type="journal article" date="2021" name="Sci. Rep.">
        <title>Diploid genomic architecture of Nitzschia inconspicua, an elite biomass production diatom.</title>
        <authorList>
            <person name="Oliver A."/>
            <person name="Podell S."/>
            <person name="Pinowska A."/>
            <person name="Traller J.C."/>
            <person name="Smith S.R."/>
            <person name="McClure R."/>
            <person name="Beliaev A."/>
            <person name="Bohutskyi P."/>
            <person name="Hill E.A."/>
            <person name="Rabines A."/>
            <person name="Zheng H."/>
            <person name="Allen L.Z."/>
            <person name="Kuo A."/>
            <person name="Grigoriev I.V."/>
            <person name="Allen A.E."/>
            <person name="Hazlebeck D."/>
            <person name="Allen E.E."/>
        </authorList>
    </citation>
    <scope>NUCLEOTIDE SEQUENCE</scope>
    <source>
        <strain evidence="1">Hildebrandi</strain>
    </source>
</reference>
<proteinExistence type="predicted"/>
<protein>
    <submittedName>
        <fullName evidence="1">Uncharacterized protein</fullName>
    </submittedName>
</protein>
<dbReference type="Proteomes" id="UP000693970">
    <property type="component" value="Unassembled WGS sequence"/>
</dbReference>
<organism evidence="1 2">
    <name type="scientific">Nitzschia inconspicua</name>
    <dbReference type="NCBI Taxonomy" id="303405"/>
    <lineage>
        <taxon>Eukaryota</taxon>
        <taxon>Sar</taxon>
        <taxon>Stramenopiles</taxon>
        <taxon>Ochrophyta</taxon>
        <taxon>Bacillariophyta</taxon>
        <taxon>Bacillariophyceae</taxon>
        <taxon>Bacillariophycidae</taxon>
        <taxon>Bacillariales</taxon>
        <taxon>Bacillariaceae</taxon>
        <taxon>Nitzschia</taxon>
    </lineage>
</organism>
<name>A0A9K3L7W6_9STRA</name>
<sequence length="185" mass="22023">MHHQELHQERRNVVFRHATVEEETPACTEKSPIKPHKSVKFVDRANVQIIENAKEAYTRQEMSDMYYTRQDMQRWKRLCKALAEDLSFYTDEELWDRFAVRSKAHQQTRRRIRWALRCVVKSLKENQDFFQELSGNETDSESDDGSCQSDSSLDSTLEEYYRICQACSRVALDRALRIEQQLMVH</sequence>
<gene>
    <name evidence="1" type="ORF">IV203_001104</name>
</gene>
<evidence type="ECO:0000313" key="1">
    <source>
        <dbReference type="EMBL" id="KAG7356418.1"/>
    </source>
</evidence>